<gene>
    <name evidence="2" type="ORF">COCNU_06G011220</name>
</gene>
<keyword evidence="3" id="KW-1185">Reference proteome</keyword>
<organism evidence="2 3">
    <name type="scientific">Cocos nucifera</name>
    <name type="common">Coconut palm</name>
    <dbReference type="NCBI Taxonomy" id="13894"/>
    <lineage>
        <taxon>Eukaryota</taxon>
        <taxon>Viridiplantae</taxon>
        <taxon>Streptophyta</taxon>
        <taxon>Embryophyta</taxon>
        <taxon>Tracheophyta</taxon>
        <taxon>Spermatophyta</taxon>
        <taxon>Magnoliopsida</taxon>
        <taxon>Liliopsida</taxon>
        <taxon>Arecaceae</taxon>
        <taxon>Arecoideae</taxon>
        <taxon>Cocoseae</taxon>
        <taxon>Attaleinae</taxon>
        <taxon>Cocos</taxon>
    </lineage>
</organism>
<dbReference type="AlphaFoldDB" id="A0A8K0IBI4"/>
<proteinExistence type="predicted"/>
<reference evidence="2" key="2">
    <citation type="submission" date="2019-07" db="EMBL/GenBank/DDBJ databases">
        <authorList>
            <person name="Yang Y."/>
            <person name="Bocs S."/>
            <person name="Baudouin L."/>
        </authorList>
    </citation>
    <scope>NUCLEOTIDE SEQUENCE</scope>
    <source>
        <tissue evidence="2">Spear leaf of Hainan Tall coconut</tissue>
    </source>
</reference>
<protein>
    <submittedName>
        <fullName evidence="2">Uncharacterized protein</fullName>
    </submittedName>
</protein>
<keyword evidence="1" id="KW-0732">Signal</keyword>
<dbReference type="EMBL" id="CM017877">
    <property type="protein sequence ID" value="KAG1347293.1"/>
    <property type="molecule type" value="Genomic_DNA"/>
</dbReference>
<name>A0A8K0IBI4_COCNU</name>
<evidence type="ECO:0000313" key="3">
    <source>
        <dbReference type="Proteomes" id="UP000797356"/>
    </source>
</evidence>
<evidence type="ECO:0000256" key="1">
    <source>
        <dbReference type="SAM" id="SignalP"/>
    </source>
</evidence>
<dbReference type="Gene3D" id="1.10.110.10">
    <property type="entry name" value="Plant lipid-transfer and hydrophobic proteins"/>
    <property type="match status" value="1"/>
</dbReference>
<feature type="signal peptide" evidence="1">
    <location>
        <begin position="1"/>
        <end position="23"/>
    </location>
</feature>
<reference evidence="2" key="1">
    <citation type="journal article" date="2017" name="Gigascience">
        <title>The genome draft of coconut (Cocos nucifera).</title>
        <authorList>
            <person name="Xiao Y."/>
            <person name="Xu P."/>
            <person name="Fan H."/>
            <person name="Baudouin L."/>
            <person name="Xia W."/>
            <person name="Bocs S."/>
            <person name="Xu J."/>
            <person name="Li Q."/>
            <person name="Guo A."/>
            <person name="Zhou L."/>
            <person name="Li J."/>
            <person name="Wu Y."/>
            <person name="Ma Z."/>
            <person name="Armero A."/>
            <person name="Issali A.E."/>
            <person name="Liu N."/>
            <person name="Peng M."/>
            <person name="Yang Y."/>
        </authorList>
    </citation>
    <scope>NUCLEOTIDE SEQUENCE</scope>
    <source>
        <tissue evidence="2">Spear leaf of Hainan Tall coconut</tissue>
    </source>
</reference>
<feature type="chain" id="PRO_5035463155" evidence="1">
    <location>
        <begin position="24"/>
        <end position="153"/>
    </location>
</feature>
<accession>A0A8K0IBI4</accession>
<dbReference type="Proteomes" id="UP000797356">
    <property type="component" value="Chromosome 6"/>
</dbReference>
<dbReference type="SUPFAM" id="SSF47699">
    <property type="entry name" value="Bifunctional inhibitor/lipid-transfer protein/seed storage 2S albumin"/>
    <property type="match status" value="1"/>
</dbReference>
<sequence length="153" mass="16793">MAPATLKLASLAILLVAVTTAAAADESPANHTSEPATNDTAKPDSQWCPCDYDGLSGMVTDACRELLLVDYIQQHHLYKCCPKVQMLRSDCFCETIRRVVCKLRYDPKAQKDEECMGHLEERARNIASICHCMYMQLCDIDVAHAGSQAEGGA</sequence>
<evidence type="ECO:0000313" key="2">
    <source>
        <dbReference type="EMBL" id="KAG1347293.1"/>
    </source>
</evidence>
<dbReference type="InterPro" id="IPR036312">
    <property type="entry name" value="Bifun_inhib/LTP/seed_sf"/>
</dbReference>
<comment type="caution">
    <text evidence="2">The sequence shown here is derived from an EMBL/GenBank/DDBJ whole genome shotgun (WGS) entry which is preliminary data.</text>
</comment>